<dbReference type="AlphaFoldDB" id="A0AAV9LMW4"/>
<comment type="caution">
    <text evidence="1">The sequence shown here is derived from an EMBL/GenBank/DDBJ whole genome shotgun (WGS) entry which is preliminary data.</text>
</comment>
<evidence type="ECO:0000313" key="2">
    <source>
        <dbReference type="Proteomes" id="UP001311915"/>
    </source>
</evidence>
<dbReference type="Proteomes" id="UP001311915">
    <property type="component" value="Unassembled WGS sequence"/>
</dbReference>
<keyword evidence="2" id="KW-1185">Reference proteome</keyword>
<protein>
    <submittedName>
        <fullName evidence="1">Uncharacterized protein</fullName>
    </submittedName>
</protein>
<organism evidence="1 2">
    <name type="scientific">Solanum pinnatisectum</name>
    <name type="common">tansyleaf nightshade</name>
    <dbReference type="NCBI Taxonomy" id="50273"/>
    <lineage>
        <taxon>Eukaryota</taxon>
        <taxon>Viridiplantae</taxon>
        <taxon>Streptophyta</taxon>
        <taxon>Embryophyta</taxon>
        <taxon>Tracheophyta</taxon>
        <taxon>Spermatophyta</taxon>
        <taxon>Magnoliopsida</taxon>
        <taxon>eudicotyledons</taxon>
        <taxon>Gunneridae</taxon>
        <taxon>Pentapetalae</taxon>
        <taxon>asterids</taxon>
        <taxon>lamiids</taxon>
        <taxon>Solanales</taxon>
        <taxon>Solanaceae</taxon>
        <taxon>Solanoideae</taxon>
        <taxon>Solaneae</taxon>
        <taxon>Solanum</taxon>
    </lineage>
</organism>
<accession>A0AAV9LMW4</accession>
<reference evidence="1 2" key="1">
    <citation type="submission" date="2023-10" db="EMBL/GenBank/DDBJ databases">
        <title>Genome-Wide Identification Analysis in wild type Solanum Pinnatisectum Reveals Some Genes Defensing Phytophthora Infestans.</title>
        <authorList>
            <person name="Sun C."/>
        </authorList>
    </citation>
    <scope>NUCLEOTIDE SEQUENCE [LARGE SCALE GENOMIC DNA]</scope>
    <source>
        <strain evidence="1">LQN</strain>
        <tissue evidence="1">Leaf</tissue>
    </source>
</reference>
<proteinExistence type="predicted"/>
<dbReference type="PROSITE" id="PS50007">
    <property type="entry name" value="PIPLC_X_DOMAIN"/>
    <property type="match status" value="1"/>
</dbReference>
<evidence type="ECO:0000313" key="1">
    <source>
        <dbReference type="EMBL" id="KAK4726843.1"/>
    </source>
</evidence>
<sequence>MLIKEFTFMIQNENAEEACNHIQLFISSSAPADLVMLYSSQDMAKKSIADKFIHKFINSFCTLTEDASDVCVLLISEFCELLKTAVGVDDELLFYGSSGIHSPYDHRYYTNTHNSVTTNLSGNQLRSNQTLEDSRCHAPSLHPGWKWHSRSIAGPKRTLGLTYLLSGRLKHKKENPNTR</sequence>
<name>A0AAV9LMW4_9SOLN</name>
<dbReference type="EMBL" id="JAWPEI010000005">
    <property type="protein sequence ID" value="KAK4726843.1"/>
    <property type="molecule type" value="Genomic_DNA"/>
</dbReference>
<gene>
    <name evidence="1" type="ORF">R3W88_031760</name>
</gene>